<accession>A0ABP0JDX5</accession>
<feature type="region of interest" description="Disordered" evidence="1">
    <location>
        <begin position="256"/>
        <end position="292"/>
    </location>
</feature>
<feature type="compositionally biased region" description="Basic and acidic residues" evidence="1">
    <location>
        <begin position="110"/>
        <end position="123"/>
    </location>
</feature>
<keyword evidence="3" id="KW-1185">Reference proteome</keyword>
<proteinExistence type="predicted"/>
<feature type="compositionally biased region" description="Basic and acidic residues" evidence="1">
    <location>
        <begin position="61"/>
        <end position="73"/>
    </location>
</feature>
<organism evidence="2 3">
    <name type="scientific">Durusdinium trenchii</name>
    <dbReference type="NCBI Taxonomy" id="1381693"/>
    <lineage>
        <taxon>Eukaryota</taxon>
        <taxon>Sar</taxon>
        <taxon>Alveolata</taxon>
        <taxon>Dinophyceae</taxon>
        <taxon>Suessiales</taxon>
        <taxon>Symbiodiniaceae</taxon>
        <taxon>Durusdinium</taxon>
    </lineage>
</organism>
<evidence type="ECO:0000313" key="2">
    <source>
        <dbReference type="EMBL" id="CAK9012557.1"/>
    </source>
</evidence>
<sequence length="567" mass="63120">MAKQVRGYEGTLLEAIEAGVVPRPERLRYREWLAWRAAEGQRPSRRRGDTSGTTTNGEESELWREVMRALHEEDPGEASRGSSDSQEEEELLSADDGTGRDRAATGAGRSTEHPDRFALEDGRATPASSTVGNESVFKAPVTAEALEHAMARPYDGNKETAKKFARRIYRIADVLQEMGAEVDMQEVELKVARAIFSEKVQGQTPEEQLASLKEFFRELLLEDPPEEQEGEHEARLEVLLHMIQERGGKLSKTMGKVFSSNEGTPEKSGPSKVLDYTPAGRGRGESSPVGLGHGDGFRSPAIERPAAEVADLKRRVAELEGDARSEVSRGVDVSAFAEAIEKQTKVMAEALGKKQKRSTIQVSPKVHWPTLDDECSDWSVQEFYDSFEACLKQHRLKTYELIYRKNLGSGIVKEDPGEVYRQIKSKHLMFSETAEEKEIRVLEEGDALQKGKLSAFQWEVRWESHLADRDSVGLGLNAKEALIQYFRKIGPALSRDVRRDRRFRPDGSGGNVFRAVATWEEAHEVVKEIEETNAGQKALNNSTFAVKQVGKDGKKGADQIHAQGSES</sequence>
<evidence type="ECO:0008006" key="4">
    <source>
        <dbReference type="Google" id="ProtNLM"/>
    </source>
</evidence>
<comment type="caution">
    <text evidence="2">The sequence shown here is derived from an EMBL/GenBank/DDBJ whole genome shotgun (WGS) entry which is preliminary data.</text>
</comment>
<dbReference type="EMBL" id="CAXAMN010005119">
    <property type="protein sequence ID" value="CAK9012557.1"/>
    <property type="molecule type" value="Genomic_DNA"/>
</dbReference>
<feature type="region of interest" description="Disordered" evidence="1">
    <location>
        <begin position="38"/>
        <end position="135"/>
    </location>
</feature>
<dbReference type="Proteomes" id="UP001642484">
    <property type="component" value="Unassembled WGS sequence"/>
</dbReference>
<evidence type="ECO:0000313" key="3">
    <source>
        <dbReference type="Proteomes" id="UP001642484"/>
    </source>
</evidence>
<protein>
    <recommendedName>
        <fullName evidence="4">RRM domain-containing protein</fullName>
    </recommendedName>
</protein>
<reference evidence="2 3" key="1">
    <citation type="submission" date="2024-02" db="EMBL/GenBank/DDBJ databases">
        <authorList>
            <person name="Chen Y."/>
            <person name="Shah S."/>
            <person name="Dougan E. K."/>
            <person name="Thang M."/>
            <person name="Chan C."/>
        </authorList>
    </citation>
    <scope>NUCLEOTIDE SEQUENCE [LARGE SCALE GENOMIC DNA]</scope>
</reference>
<evidence type="ECO:0000256" key="1">
    <source>
        <dbReference type="SAM" id="MobiDB-lite"/>
    </source>
</evidence>
<name>A0ABP0JDX5_9DINO</name>
<gene>
    <name evidence="2" type="ORF">CCMP2556_LOCUS10897</name>
</gene>